<comment type="subcellular location">
    <subcellularLocation>
        <location evidence="1">Nucleus</location>
    </subcellularLocation>
</comment>
<feature type="compositionally biased region" description="Basic and acidic residues" evidence="3">
    <location>
        <begin position="28"/>
        <end position="50"/>
    </location>
</feature>
<dbReference type="PANTHER" id="PTHR13489:SF0">
    <property type="entry name" value="MINI-CHROMOSOME MAINTENANCE COMPLEX-BINDING PROTEIN"/>
    <property type="match status" value="1"/>
</dbReference>
<feature type="compositionally biased region" description="Basic residues" evidence="3">
    <location>
        <begin position="313"/>
        <end position="322"/>
    </location>
</feature>
<gene>
    <name evidence="4" type="ORF">PAPYR_6287</name>
</gene>
<dbReference type="EMBL" id="JAPMOS010000035">
    <property type="protein sequence ID" value="KAJ4458028.1"/>
    <property type="molecule type" value="Genomic_DNA"/>
</dbReference>
<sequence>MAAQRSARTPSAPARHEMGASPAPKKRRPEEQHDHDKCCGCCDDDSRQDPEVMQAAPAPESASGPEKKGRTETSADGAEAVPAPPPSSQAGLLGAAIKEIRWVPPSAAPGALQACLVKVYDDVPLPHVCDPIEVVGILSSGPESHLLFSHEDLAADEDGMIEEYRAHNPPPSLAPRLHALRVTRLTSLWPGEQAAIPKPGEGEAPLGAALEALLCPALGEDRLAARYLALHLLSRVHARREGIPLGRLTLRLTTPNAREVVGSVQLLAAFPAGDFDDFFCLHYPHSSHSSRPDVDITPPTSTSPPPDVDITPIRRRIHEQPT</sequence>
<dbReference type="Proteomes" id="UP001141327">
    <property type="component" value="Unassembled WGS sequence"/>
</dbReference>
<proteinExistence type="predicted"/>
<evidence type="ECO:0000313" key="4">
    <source>
        <dbReference type="EMBL" id="KAJ4458028.1"/>
    </source>
</evidence>
<keyword evidence="5" id="KW-1185">Reference proteome</keyword>
<evidence type="ECO:0000256" key="2">
    <source>
        <dbReference type="ARBA" id="ARBA00023242"/>
    </source>
</evidence>
<organism evidence="4 5">
    <name type="scientific">Paratrimastix pyriformis</name>
    <dbReference type="NCBI Taxonomy" id="342808"/>
    <lineage>
        <taxon>Eukaryota</taxon>
        <taxon>Metamonada</taxon>
        <taxon>Preaxostyla</taxon>
        <taxon>Paratrimastigidae</taxon>
        <taxon>Paratrimastix</taxon>
    </lineage>
</organism>
<feature type="region of interest" description="Disordered" evidence="3">
    <location>
        <begin position="287"/>
        <end position="322"/>
    </location>
</feature>
<evidence type="ECO:0000313" key="5">
    <source>
        <dbReference type="Proteomes" id="UP001141327"/>
    </source>
</evidence>
<dbReference type="Pfam" id="PF09739">
    <property type="entry name" value="MCM_bind"/>
    <property type="match status" value="1"/>
</dbReference>
<dbReference type="InterPro" id="IPR019140">
    <property type="entry name" value="MCM_complex-bd"/>
</dbReference>
<accession>A0ABQ8UIK0</accession>
<feature type="compositionally biased region" description="Low complexity" evidence="3">
    <location>
        <begin position="55"/>
        <end position="64"/>
    </location>
</feature>
<comment type="caution">
    <text evidence="4">The sequence shown here is derived from an EMBL/GenBank/DDBJ whole genome shotgun (WGS) entry which is preliminary data.</text>
</comment>
<evidence type="ECO:0000256" key="3">
    <source>
        <dbReference type="SAM" id="MobiDB-lite"/>
    </source>
</evidence>
<reference evidence="4" key="1">
    <citation type="journal article" date="2022" name="bioRxiv">
        <title>Genomics of Preaxostyla Flagellates Illuminates Evolutionary Transitions and the Path Towards Mitochondrial Loss.</title>
        <authorList>
            <person name="Novak L.V.F."/>
            <person name="Treitli S.C."/>
            <person name="Pyrih J."/>
            <person name="Halakuc P."/>
            <person name="Pipaliya S.V."/>
            <person name="Vacek V."/>
            <person name="Brzon O."/>
            <person name="Soukal P."/>
            <person name="Eme L."/>
            <person name="Dacks J.B."/>
            <person name="Karnkowska A."/>
            <person name="Elias M."/>
            <person name="Hampl V."/>
        </authorList>
    </citation>
    <scope>NUCLEOTIDE SEQUENCE</scope>
    <source>
        <strain evidence="4">RCP-MX</strain>
    </source>
</reference>
<feature type="region of interest" description="Disordered" evidence="3">
    <location>
        <begin position="1"/>
        <end position="89"/>
    </location>
</feature>
<keyword evidence="2" id="KW-0539">Nucleus</keyword>
<name>A0ABQ8UIK0_9EUKA</name>
<evidence type="ECO:0000256" key="1">
    <source>
        <dbReference type="ARBA" id="ARBA00004123"/>
    </source>
</evidence>
<dbReference type="PANTHER" id="PTHR13489">
    <property type="entry name" value="MINI-CHROMOSOME MAINTENANCE COMPLEX-BINDING PROTEIN"/>
    <property type="match status" value="1"/>
</dbReference>
<protein>
    <submittedName>
        <fullName evidence="4">Mini-chromosome maintenance replisome factor</fullName>
    </submittedName>
</protein>